<dbReference type="Proteomes" id="UP000604046">
    <property type="component" value="Unassembled WGS sequence"/>
</dbReference>
<keyword evidence="6" id="KW-1185">Reference proteome</keyword>
<feature type="compositionally biased region" description="Polar residues" evidence="3">
    <location>
        <begin position="514"/>
        <end position="523"/>
    </location>
</feature>
<dbReference type="Gene3D" id="2.30.30.40">
    <property type="entry name" value="SH3 Domains"/>
    <property type="match status" value="1"/>
</dbReference>
<protein>
    <recommendedName>
        <fullName evidence="4">SH3 domain-containing protein</fullName>
    </recommendedName>
</protein>
<evidence type="ECO:0000256" key="3">
    <source>
        <dbReference type="SAM" id="MobiDB-lite"/>
    </source>
</evidence>
<evidence type="ECO:0000313" key="5">
    <source>
        <dbReference type="EMBL" id="CAE7293057.1"/>
    </source>
</evidence>
<feature type="region of interest" description="Disordered" evidence="3">
    <location>
        <begin position="503"/>
        <end position="562"/>
    </location>
</feature>
<organism evidence="5 6">
    <name type="scientific">Symbiodinium natans</name>
    <dbReference type="NCBI Taxonomy" id="878477"/>
    <lineage>
        <taxon>Eukaryota</taxon>
        <taxon>Sar</taxon>
        <taxon>Alveolata</taxon>
        <taxon>Dinophyceae</taxon>
        <taxon>Suessiales</taxon>
        <taxon>Symbiodiniaceae</taxon>
        <taxon>Symbiodinium</taxon>
    </lineage>
</organism>
<feature type="compositionally biased region" description="Low complexity" evidence="3">
    <location>
        <begin position="535"/>
        <end position="546"/>
    </location>
</feature>
<name>A0A812N7F3_9DINO</name>
<evidence type="ECO:0000256" key="1">
    <source>
        <dbReference type="ARBA" id="ARBA00022443"/>
    </source>
</evidence>
<dbReference type="InterPro" id="IPR001452">
    <property type="entry name" value="SH3_domain"/>
</dbReference>
<proteinExistence type="predicted"/>
<evidence type="ECO:0000259" key="4">
    <source>
        <dbReference type="PROSITE" id="PS50002"/>
    </source>
</evidence>
<dbReference type="PROSITE" id="PS50002">
    <property type="entry name" value="SH3"/>
    <property type="match status" value="1"/>
</dbReference>
<dbReference type="SMART" id="SM00326">
    <property type="entry name" value="SH3"/>
    <property type="match status" value="1"/>
</dbReference>
<dbReference type="EMBL" id="CAJNDS010001968">
    <property type="protein sequence ID" value="CAE7293057.1"/>
    <property type="molecule type" value="Genomic_DNA"/>
</dbReference>
<dbReference type="AlphaFoldDB" id="A0A812N7F3"/>
<dbReference type="OrthoDB" id="421240at2759"/>
<feature type="domain" description="SH3" evidence="4">
    <location>
        <begin position="564"/>
        <end position="630"/>
    </location>
</feature>
<accession>A0A812N7F3</accession>
<evidence type="ECO:0000256" key="2">
    <source>
        <dbReference type="PROSITE-ProRule" id="PRU00192"/>
    </source>
</evidence>
<feature type="region of interest" description="Disordered" evidence="3">
    <location>
        <begin position="38"/>
        <end position="60"/>
    </location>
</feature>
<comment type="caution">
    <text evidence="5">The sequence shown here is derived from an EMBL/GenBank/DDBJ whole genome shotgun (WGS) entry which is preliminary data.</text>
</comment>
<gene>
    <name evidence="5" type="ORF">SNAT2548_LOCUS15442</name>
</gene>
<reference evidence="5" key="1">
    <citation type="submission" date="2021-02" db="EMBL/GenBank/DDBJ databases">
        <authorList>
            <person name="Dougan E. K."/>
            <person name="Rhodes N."/>
            <person name="Thang M."/>
            <person name="Chan C."/>
        </authorList>
    </citation>
    <scope>NUCLEOTIDE SEQUENCE</scope>
</reference>
<evidence type="ECO:0000313" key="6">
    <source>
        <dbReference type="Proteomes" id="UP000604046"/>
    </source>
</evidence>
<dbReference type="InterPro" id="IPR036028">
    <property type="entry name" value="SH3-like_dom_sf"/>
</dbReference>
<keyword evidence="1 2" id="KW-0728">SH3 domain</keyword>
<sequence>MPSTCHNLFENFYCCLTDEPLCLALVVAPSAVQTTPSLFEAPSDKLDEQETGAPDGNAAGDAKELDALLPLIAELRGVQLQADPASLAEVRTFLQSHEAETSKSATHVVLESYPDWWVRKRRAPPGLLVQGAADLEELNRHLGFLHSLGIPLTLAERRTRTFRFFQDLEAWGSREAAPAVTQLMSPESPLARLIGQVIGEVFPSATGFLDVAIYNATGLSQTKGVRKMSLRLVWPGVLVDADRALRVRDLLVSRLVAVTAEDAGLRALEEQLKAANPVNMWHSVVGDSAYCARAVVRMPLCDRVAPLPLRGPERRPFNPVGVMRFTYCSEGKMKAEWLCEEADLDPAEWAKIGCLRKEGEANAEPQLTEWRMPAWQPQTPAPPSASRPGRIKVRTTAGSDGPGCGGGLRLRARHQATFERAGQLQIVERSFSCTVEEFIGKMEPQLGKATIEPDGARVWKQPSSEARILMYAEDKVVKVVGRPNQVRSLVVIIAPHTEAPKKFGLHSMTETKETNGSNCNGNGASLEARKPRPSPSAAFAPATAEAAEGEKDGAKPPSAAAPDQPEHLYVAAQDFDAVGQGELGLVIGDVVQLLLDPQVGTGQDRWVYCSKEDGNDRGWLPFSHLVAQSLRD</sequence>
<dbReference type="SUPFAM" id="SSF50044">
    <property type="entry name" value="SH3-domain"/>
    <property type="match status" value="1"/>
</dbReference>